<organism evidence="10 11">
    <name type="scientific">Bacillus aerolatus</name>
    <dbReference type="NCBI Taxonomy" id="2653354"/>
    <lineage>
        <taxon>Bacteria</taxon>
        <taxon>Bacillati</taxon>
        <taxon>Bacillota</taxon>
        <taxon>Bacilli</taxon>
        <taxon>Bacillales</taxon>
        <taxon>Bacillaceae</taxon>
        <taxon>Bacillus</taxon>
    </lineage>
</organism>
<dbReference type="PANTHER" id="PTHR34982:SF1">
    <property type="entry name" value="FLAGELLAR ASSEMBLY PROTEIN FLIH"/>
    <property type="match status" value="1"/>
</dbReference>
<dbReference type="PANTHER" id="PTHR34982">
    <property type="entry name" value="YOP PROTEINS TRANSLOCATION PROTEIN L"/>
    <property type="match status" value="1"/>
</dbReference>
<dbReference type="AlphaFoldDB" id="A0A6I1FHY0"/>
<protein>
    <recommendedName>
        <fullName evidence="7">Flagellar assembly protein FliH</fullName>
    </recommendedName>
</protein>
<evidence type="ECO:0000256" key="7">
    <source>
        <dbReference type="NCBIfam" id="TIGR03825"/>
    </source>
</evidence>
<keyword evidence="6" id="KW-1006">Bacterial flagellum protein export</keyword>
<keyword evidence="11" id="KW-1185">Reference proteome</keyword>
<feature type="domain" description="Flagellar assembly protein FliH/Type III secretion system HrpE" evidence="9">
    <location>
        <begin position="128"/>
        <end position="250"/>
    </location>
</feature>
<keyword evidence="5" id="KW-0653">Protein transport</keyword>
<dbReference type="InterPro" id="IPR018035">
    <property type="entry name" value="Flagellar_FliH/T3SS_HrpE"/>
</dbReference>
<sequence>MTLLSRIIKSHRTESNREADKTIKIKTFYPPVQLSGNEEAVPVQSAYFEEEKIKIIEEAEADARSIIEQAERRRREIEQEIEHQKQAWGAEKQALAEQAYEEGFSTGSEQGYKAGYNDYVELIETAKETVECSKKEYETNVQRADKTILDLAVKSAEKIIGQQLKENEYVFLTMIKQALKDMPDQKEIQIHVHPAHYSLVVDQKEEIEAMFPVDTLCYIYPNEKLEEDGCFIETKQGRIDVGLDSQLQQLRKQLFELLEGEEN</sequence>
<evidence type="ECO:0000256" key="4">
    <source>
        <dbReference type="ARBA" id="ARBA00022795"/>
    </source>
</evidence>
<keyword evidence="4" id="KW-1005">Bacterial flagellum biogenesis</keyword>
<evidence type="ECO:0000313" key="10">
    <source>
        <dbReference type="EMBL" id="KAB7708051.1"/>
    </source>
</evidence>
<dbReference type="EMBL" id="WEIO01000002">
    <property type="protein sequence ID" value="KAB7708051.1"/>
    <property type="molecule type" value="Genomic_DNA"/>
</dbReference>
<dbReference type="Pfam" id="PF02108">
    <property type="entry name" value="FliH"/>
    <property type="match status" value="1"/>
</dbReference>
<gene>
    <name evidence="10" type="primary">fliH</name>
    <name evidence="10" type="ORF">F9802_04895</name>
</gene>
<dbReference type="InterPro" id="IPR022524">
    <property type="entry name" value="FliH_Bacilli"/>
</dbReference>
<keyword evidence="10" id="KW-0282">Flagellum</keyword>
<dbReference type="NCBIfam" id="TIGR03825">
    <property type="entry name" value="FliH_bacil"/>
    <property type="match status" value="1"/>
</dbReference>
<evidence type="ECO:0000259" key="9">
    <source>
        <dbReference type="Pfam" id="PF02108"/>
    </source>
</evidence>
<evidence type="ECO:0000256" key="2">
    <source>
        <dbReference type="ARBA" id="ARBA00006602"/>
    </source>
</evidence>
<evidence type="ECO:0000256" key="5">
    <source>
        <dbReference type="ARBA" id="ARBA00022927"/>
    </source>
</evidence>
<keyword evidence="3" id="KW-0813">Transport</keyword>
<name>A0A6I1FHY0_9BACI</name>
<evidence type="ECO:0000256" key="6">
    <source>
        <dbReference type="ARBA" id="ARBA00023225"/>
    </source>
</evidence>
<dbReference type="GO" id="GO:0005829">
    <property type="term" value="C:cytosol"/>
    <property type="evidence" value="ECO:0007669"/>
    <property type="project" value="TreeGrafter"/>
</dbReference>
<feature type="coiled-coil region" evidence="8">
    <location>
        <begin position="53"/>
        <end position="87"/>
    </location>
</feature>
<comment type="caution">
    <text evidence="10">The sequence shown here is derived from an EMBL/GenBank/DDBJ whole genome shotgun (WGS) entry which is preliminary data.</text>
</comment>
<keyword evidence="10" id="KW-0966">Cell projection</keyword>
<evidence type="ECO:0000256" key="8">
    <source>
        <dbReference type="SAM" id="Coils"/>
    </source>
</evidence>
<comment type="similarity">
    <text evidence="2">Belongs to the FliH family.</text>
</comment>
<keyword evidence="8" id="KW-0175">Coiled coil</keyword>
<accession>A0A6I1FHY0</accession>
<dbReference type="InterPro" id="IPR051472">
    <property type="entry name" value="T3SS_Stator/FliH"/>
</dbReference>
<evidence type="ECO:0000313" key="11">
    <source>
        <dbReference type="Proteomes" id="UP000429595"/>
    </source>
</evidence>
<dbReference type="Proteomes" id="UP000429595">
    <property type="component" value="Unassembled WGS sequence"/>
</dbReference>
<dbReference type="GO" id="GO:0044781">
    <property type="term" value="P:bacterial-type flagellum organization"/>
    <property type="evidence" value="ECO:0007669"/>
    <property type="project" value="UniProtKB-KW"/>
</dbReference>
<dbReference type="GO" id="GO:0015031">
    <property type="term" value="P:protein transport"/>
    <property type="evidence" value="ECO:0007669"/>
    <property type="project" value="UniProtKB-KW"/>
</dbReference>
<keyword evidence="10" id="KW-0969">Cilium</keyword>
<dbReference type="SUPFAM" id="SSF160527">
    <property type="entry name" value="V-type ATPase subunit E-like"/>
    <property type="match status" value="1"/>
</dbReference>
<reference evidence="10 11" key="1">
    <citation type="submission" date="2019-10" db="EMBL/GenBank/DDBJ databases">
        <title>Bacillus aerolatum sp. nov., isolated from bioaerosol of sport playgrounds.</title>
        <authorList>
            <person name="Chen P."/>
            <person name="Zhang G."/>
        </authorList>
    </citation>
    <scope>NUCLEOTIDE SEQUENCE [LARGE SCALE GENOMIC DNA]</scope>
    <source>
        <strain evidence="10 11">CX253</strain>
    </source>
</reference>
<comment type="function">
    <text evidence="1">Needed for flagellar regrowth and assembly.</text>
</comment>
<proteinExistence type="inferred from homology"/>
<evidence type="ECO:0000256" key="3">
    <source>
        <dbReference type="ARBA" id="ARBA00022448"/>
    </source>
</evidence>
<evidence type="ECO:0000256" key="1">
    <source>
        <dbReference type="ARBA" id="ARBA00003041"/>
    </source>
</evidence>